<dbReference type="Pfam" id="PF17070">
    <property type="entry name" value="Thx"/>
    <property type="match status" value="1"/>
</dbReference>
<comment type="similarity">
    <text evidence="1">Belongs to the bacterial ribosomal protein bTHX family.</text>
</comment>
<reference evidence="5 6" key="1">
    <citation type="submission" date="2012-12" db="EMBL/GenBank/DDBJ databases">
        <title>Genome assembly of Fulvivirga imtechensis AK7.</title>
        <authorList>
            <person name="Nupur N."/>
            <person name="Khatri I."/>
            <person name="Kumar R."/>
            <person name="Subramanian S."/>
            <person name="Pinnaka A."/>
        </authorList>
    </citation>
    <scope>NUCLEOTIDE SEQUENCE [LARGE SCALE GENOMIC DNA]</scope>
    <source>
        <strain evidence="5 6">AK7</strain>
    </source>
</reference>
<keyword evidence="2" id="KW-0689">Ribosomal protein</keyword>
<organism evidence="5 6">
    <name type="scientific">Fulvivirga imtechensis AK7</name>
    <dbReference type="NCBI Taxonomy" id="1237149"/>
    <lineage>
        <taxon>Bacteria</taxon>
        <taxon>Pseudomonadati</taxon>
        <taxon>Bacteroidota</taxon>
        <taxon>Cytophagia</taxon>
        <taxon>Cytophagales</taxon>
        <taxon>Fulvivirgaceae</taxon>
        <taxon>Fulvivirga</taxon>
    </lineage>
</organism>
<dbReference type="GO" id="GO:1990904">
    <property type="term" value="C:ribonucleoprotein complex"/>
    <property type="evidence" value="ECO:0007669"/>
    <property type="project" value="UniProtKB-KW"/>
</dbReference>
<dbReference type="AlphaFoldDB" id="L8JRP8"/>
<dbReference type="InterPro" id="IPR030826">
    <property type="entry name" value="Ribosomal_bTHX/bTHXc/bTHXm"/>
</dbReference>
<proteinExistence type="inferred from homology"/>
<dbReference type="NCBIfam" id="TIGR04560">
    <property type="entry name" value="ribo_THX"/>
    <property type="match status" value="1"/>
</dbReference>
<keyword evidence="3" id="KW-0687">Ribonucleoprotein</keyword>
<feature type="compositionally biased region" description="Basic residues" evidence="4">
    <location>
        <begin position="1"/>
        <end position="12"/>
    </location>
</feature>
<dbReference type="GO" id="GO:0005840">
    <property type="term" value="C:ribosome"/>
    <property type="evidence" value="ECO:0007669"/>
    <property type="project" value="UniProtKB-KW"/>
</dbReference>
<evidence type="ECO:0000256" key="2">
    <source>
        <dbReference type="ARBA" id="ARBA00022980"/>
    </source>
</evidence>
<comment type="caution">
    <text evidence="5">The sequence shown here is derived from an EMBL/GenBank/DDBJ whole genome shotgun (WGS) entry which is preliminary data.</text>
</comment>
<evidence type="ECO:0000256" key="3">
    <source>
        <dbReference type="ARBA" id="ARBA00023274"/>
    </source>
</evidence>
<evidence type="ECO:0000313" key="5">
    <source>
        <dbReference type="EMBL" id="ELR70863.1"/>
    </source>
</evidence>
<sequence length="54" mass="5715">MGKGDKKTKRGKIAMGTFGVSRPRPSTGKGKNTSVAGELNEEPKTRKAGPSKKK</sequence>
<keyword evidence="6" id="KW-1185">Reference proteome</keyword>
<evidence type="ECO:0000256" key="4">
    <source>
        <dbReference type="SAM" id="MobiDB-lite"/>
    </source>
</evidence>
<protein>
    <submittedName>
        <fullName evidence="5">Uncharacterized protein</fullName>
    </submittedName>
</protein>
<evidence type="ECO:0000256" key="1">
    <source>
        <dbReference type="ARBA" id="ARBA00010834"/>
    </source>
</evidence>
<dbReference type="PATRIC" id="fig|1237149.3.peg.3059"/>
<dbReference type="OrthoDB" id="965797at2"/>
<accession>L8JRP8</accession>
<evidence type="ECO:0000313" key="6">
    <source>
        <dbReference type="Proteomes" id="UP000011135"/>
    </source>
</evidence>
<dbReference type="EMBL" id="AMZN01000048">
    <property type="protein sequence ID" value="ELR70863.1"/>
    <property type="molecule type" value="Genomic_DNA"/>
</dbReference>
<dbReference type="RefSeq" id="WP_009580662.1">
    <property type="nucleotide sequence ID" value="NZ_AMZN01000048.1"/>
</dbReference>
<feature type="region of interest" description="Disordered" evidence="4">
    <location>
        <begin position="1"/>
        <end position="54"/>
    </location>
</feature>
<name>L8JRP8_9BACT</name>
<dbReference type="InterPro" id="IPR031414">
    <property type="entry name" value="Ribosomal_bTHX"/>
</dbReference>
<dbReference type="Proteomes" id="UP000011135">
    <property type="component" value="Unassembled WGS sequence"/>
</dbReference>
<gene>
    <name evidence="5" type="ORF">C900_03298</name>
</gene>